<dbReference type="GeneID" id="39591894"/>
<dbReference type="EMBL" id="RSCE01000005">
    <property type="protein sequence ID" value="RSH82384.1"/>
    <property type="molecule type" value="Genomic_DNA"/>
</dbReference>
<organism evidence="3 4">
    <name type="scientific">Apiotrichum porosum</name>
    <dbReference type="NCBI Taxonomy" id="105984"/>
    <lineage>
        <taxon>Eukaryota</taxon>
        <taxon>Fungi</taxon>
        <taxon>Dikarya</taxon>
        <taxon>Basidiomycota</taxon>
        <taxon>Agaricomycotina</taxon>
        <taxon>Tremellomycetes</taxon>
        <taxon>Trichosporonales</taxon>
        <taxon>Trichosporonaceae</taxon>
        <taxon>Apiotrichum</taxon>
    </lineage>
</organism>
<comment type="caution">
    <text evidence="3">The sequence shown here is derived from an EMBL/GenBank/DDBJ whole genome shotgun (WGS) entry which is preliminary data.</text>
</comment>
<evidence type="ECO:0000313" key="4">
    <source>
        <dbReference type="Proteomes" id="UP000279236"/>
    </source>
</evidence>
<name>A0A427XU42_9TREE</name>
<reference evidence="3 4" key="1">
    <citation type="submission" date="2018-11" db="EMBL/GenBank/DDBJ databases">
        <title>Genome sequence of Apiotrichum porosum DSM 27194.</title>
        <authorList>
            <person name="Aliyu H."/>
            <person name="Gorte O."/>
            <person name="Ochsenreither K."/>
        </authorList>
    </citation>
    <scope>NUCLEOTIDE SEQUENCE [LARGE SCALE GENOMIC DNA]</scope>
    <source>
        <strain evidence="3 4">DSM 27194</strain>
    </source>
</reference>
<evidence type="ECO:0008006" key="5">
    <source>
        <dbReference type="Google" id="ProtNLM"/>
    </source>
</evidence>
<dbReference type="RefSeq" id="XP_028476616.1">
    <property type="nucleotide sequence ID" value="XM_028622723.1"/>
</dbReference>
<proteinExistence type="predicted"/>
<evidence type="ECO:0000256" key="1">
    <source>
        <dbReference type="SAM" id="MobiDB-lite"/>
    </source>
</evidence>
<evidence type="ECO:0000256" key="2">
    <source>
        <dbReference type="SAM" id="SignalP"/>
    </source>
</evidence>
<accession>A0A427XU42</accession>
<protein>
    <recommendedName>
        <fullName evidence="5">Extracellular membrane protein CFEM domain-containing protein</fullName>
    </recommendedName>
</protein>
<feature type="signal peptide" evidence="2">
    <location>
        <begin position="1"/>
        <end position="21"/>
    </location>
</feature>
<feature type="region of interest" description="Disordered" evidence="1">
    <location>
        <begin position="111"/>
        <end position="134"/>
    </location>
</feature>
<evidence type="ECO:0000313" key="3">
    <source>
        <dbReference type="EMBL" id="RSH82384.1"/>
    </source>
</evidence>
<feature type="chain" id="PRO_5019507699" description="Extracellular membrane protein CFEM domain-containing protein" evidence="2">
    <location>
        <begin position="22"/>
        <end position="229"/>
    </location>
</feature>
<dbReference type="Proteomes" id="UP000279236">
    <property type="component" value="Unassembled WGS sequence"/>
</dbReference>
<keyword evidence="2" id="KW-0732">Signal</keyword>
<dbReference type="AlphaFoldDB" id="A0A427XU42"/>
<keyword evidence="4" id="KW-1185">Reference proteome</keyword>
<sequence length="229" mass="21600">MLPILALLVSAVAVTARPAAGNNILTRALALEARQGLSSLLPEACSTECTTLNTAYAGCHTGDMATCTTMCETSAWADVESCVDCAVAAGNFTAEYGTTVLTQLQGVCGTSSSDNSTESSNSTDSASASASGTGAAESTSVVSGASSSASGSAGATATSSSSHGSHNSASGSSTDAAASGSRTGGSSATSSAAAAASSSAATSGAMAQFSATPILGALAGVVAGVALLV</sequence>
<gene>
    <name evidence="3" type="ORF">EHS24_007351</name>
</gene>
<feature type="region of interest" description="Disordered" evidence="1">
    <location>
        <begin position="152"/>
        <end position="189"/>
    </location>
</feature>